<feature type="compositionally biased region" description="Basic and acidic residues" evidence="1">
    <location>
        <begin position="207"/>
        <end position="222"/>
    </location>
</feature>
<protein>
    <submittedName>
        <fullName evidence="2">Uncharacterized protein</fullName>
    </submittedName>
</protein>
<dbReference type="EMBL" id="LSRX01001084">
    <property type="protein sequence ID" value="OLP83889.1"/>
    <property type="molecule type" value="Genomic_DNA"/>
</dbReference>
<gene>
    <name evidence="2" type="ORF">AK812_SmicGene35286</name>
</gene>
<feature type="region of interest" description="Disordered" evidence="1">
    <location>
        <begin position="180"/>
        <end position="228"/>
    </location>
</feature>
<evidence type="ECO:0000313" key="3">
    <source>
        <dbReference type="Proteomes" id="UP000186817"/>
    </source>
</evidence>
<accession>A0A1Q9CLS6</accession>
<feature type="compositionally biased region" description="Basic and acidic residues" evidence="1">
    <location>
        <begin position="180"/>
        <end position="190"/>
    </location>
</feature>
<reference evidence="2 3" key="1">
    <citation type="submission" date="2016-02" db="EMBL/GenBank/DDBJ databases">
        <title>Genome analysis of coral dinoflagellate symbionts highlights evolutionary adaptations to a symbiotic lifestyle.</title>
        <authorList>
            <person name="Aranda M."/>
            <person name="Li Y."/>
            <person name="Liew Y.J."/>
            <person name="Baumgarten S."/>
            <person name="Simakov O."/>
            <person name="Wilson M."/>
            <person name="Piel J."/>
            <person name="Ashoor H."/>
            <person name="Bougouffa S."/>
            <person name="Bajic V.B."/>
            <person name="Ryu T."/>
            <person name="Ravasi T."/>
            <person name="Bayer T."/>
            <person name="Micklem G."/>
            <person name="Kim H."/>
            <person name="Bhak J."/>
            <person name="Lajeunesse T.C."/>
            <person name="Voolstra C.R."/>
        </authorList>
    </citation>
    <scope>NUCLEOTIDE SEQUENCE [LARGE SCALE GENOMIC DNA]</scope>
    <source>
        <strain evidence="2 3">CCMP2467</strain>
    </source>
</reference>
<proteinExistence type="predicted"/>
<name>A0A1Q9CLS6_SYMMI</name>
<evidence type="ECO:0000313" key="2">
    <source>
        <dbReference type="EMBL" id="OLP83889.1"/>
    </source>
</evidence>
<dbReference type="AlphaFoldDB" id="A0A1Q9CLS6"/>
<dbReference type="OrthoDB" id="431874at2759"/>
<evidence type="ECO:0000256" key="1">
    <source>
        <dbReference type="SAM" id="MobiDB-lite"/>
    </source>
</evidence>
<dbReference type="Proteomes" id="UP000186817">
    <property type="component" value="Unassembled WGS sequence"/>
</dbReference>
<sequence length="228" mass="25181">MAALAVLEPSWRGFRTFEAPPPGCVGWGREEAEEERRPSLLDLPSPRQAKEAREDPGNNLGPLQNAEHLHEAEKADLEALAERDPALKEILEQDATAIGRDAAADAAFELYRQSLIALDAGQMLTQKAFKCVARDNAEDLRRLFETTSLRWDAENAGGQTLIEVALERQKARVQVVIKEMRRKQENEESRTAAGDQDPTDSSLPKATDAKSEEVTEPGRDAQEPTPAD</sequence>
<organism evidence="2 3">
    <name type="scientific">Symbiodinium microadriaticum</name>
    <name type="common">Dinoflagellate</name>
    <name type="synonym">Zooxanthella microadriatica</name>
    <dbReference type="NCBI Taxonomy" id="2951"/>
    <lineage>
        <taxon>Eukaryota</taxon>
        <taxon>Sar</taxon>
        <taxon>Alveolata</taxon>
        <taxon>Dinophyceae</taxon>
        <taxon>Suessiales</taxon>
        <taxon>Symbiodiniaceae</taxon>
        <taxon>Symbiodinium</taxon>
    </lineage>
</organism>
<keyword evidence="3" id="KW-1185">Reference proteome</keyword>
<feature type="region of interest" description="Disordered" evidence="1">
    <location>
        <begin position="20"/>
        <end position="66"/>
    </location>
</feature>
<feature type="compositionally biased region" description="Basic and acidic residues" evidence="1">
    <location>
        <begin position="28"/>
        <end position="39"/>
    </location>
</feature>
<comment type="caution">
    <text evidence="2">The sequence shown here is derived from an EMBL/GenBank/DDBJ whole genome shotgun (WGS) entry which is preliminary data.</text>
</comment>